<protein>
    <submittedName>
        <fullName evidence="1">Uncharacterized protein</fullName>
    </submittedName>
</protein>
<evidence type="ECO:0000313" key="1">
    <source>
        <dbReference type="EMBL" id="KAG8582418.1"/>
    </source>
</evidence>
<dbReference type="Proteomes" id="UP000824782">
    <property type="component" value="Unassembled WGS sequence"/>
</dbReference>
<evidence type="ECO:0000313" key="2">
    <source>
        <dbReference type="Proteomes" id="UP000824782"/>
    </source>
</evidence>
<reference evidence="1" key="1">
    <citation type="thesis" date="2020" institute="ProQuest LLC" country="789 East Eisenhower Parkway, Ann Arbor, MI, USA">
        <title>Comparative Genomics and Chromosome Evolution.</title>
        <authorList>
            <person name="Mudd A.B."/>
        </authorList>
    </citation>
    <scope>NUCLEOTIDE SEQUENCE</scope>
    <source>
        <strain evidence="1">237g6f4</strain>
        <tissue evidence="1">Blood</tissue>
    </source>
</reference>
<accession>A0AAV7CBN4</accession>
<keyword evidence="2" id="KW-1185">Reference proteome</keyword>
<organism evidence="1 2">
    <name type="scientific">Engystomops pustulosus</name>
    <name type="common">Tungara frog</name>
    <name type="synonym">Physalaemus pustulosus</name>
    <dbReference type="NCBI Taxonomy" id="76066"/>
    <lineage>
        <taxon>Eukaryota</taxon>
        <taxon>Metazoa</taxon>
        <taxon>Chordata</taxon>
        <taxon>Craniata</taxon>
        <taxon>Vertebrata</taxon>
        <taxon>Euteleostomi</taxon>
        <taxon>Amphibia</taxon>
        <taxon>Batrachia</taxon>
        <taxon>Anura</taxon>
        <taxon>Neobatrachia</taxon>
        <taxon>Hyloidea</taxon>
        <taxon>Leptodactylidae</taxon>
        <taxon>Leiuperinae</taxon>
        <taxon>Engystomops</taxon>
    </lineage>
</organism>
<proteinExistence type="predicted"/>
<dbReference type="AlphaFoldDB" id="A0AAV7CBN4"/>
<sequence length="29" mass="3400">MEIYREYNSTVAHDNTNRNILVRVFVSAS</sequence>
<dbReference type="EMBL" id="WNYA01000003">
    <property type="protein sequence ID" value="KAG8582418.1"/>
    <property type="molecule type" value="Genomic_DNA"/>
</dbReference>
<gene>
    <name evidence="1" type="ORF">GDO81_008040</name>
</gene>
<name>A0AAV7CBN4_ENGPU</name>
<comment type="caution">
    <text evidence="1">The sequence shown here is derived from an EMBL/GenBank/DDBJ whole genome shotgun (WGS) entry which is preliminary data.</text>
</comment>